<evidence type="ECO:0000313" key="1">
    <source>
        <dbReference type="EMBL" id="MBE9068312.1"/>
    </source>
</evidence>
<keyword evidence="2" id="KW-1185">Reference proteome</keyword>
<protein>
    <submittedName>
        <fullName evidence="1">Uncharacterized protein</fullName>
    </submittedName>
</protein>
<dbReference type="RefSeq" id="WP_193994260.1">
    <property type="nucleotide sequence ID" value="NZ_JADEXP010000157.1"/>
</dbReference>
<sequence length="99" mass="10862">MAVLKLIKAKTGPNFPTNTTADFRFDDYSMAVMTFPQVDTWKDFPANTSLNFSSAGNLELFIDGELEDTCPSAITTSPKTGERTLSCGYGIYTVQFTVT</sequence>
<dbReference type="AlphaFoldDB" id="A0A928ZVM2"/>
<dbReference type="EMBL" id="JADEXP010000157">
    <property type="protein sequence ID" value="MBE9068312.1"/>
    <property type="molecule type" value="Genomic_DNA"/>
</dbReference>
<organism evidence="1 2">
    <name type="scientific">Leptolyngbya cf. ectocarpi LEGE 11479</name>
    <dbReference type="NCBI Taxonomy" id="1828722"/>
    <lineage>
        <taxon>Bacteria</taxon>
        <taxon>Bacillati</taxon>
        <taxon>Cyanobacteriota</taxon>
        <taxon>Cyanophyceae</taxon>
        <taxon>Leptolyngbyales</taxon>
        <taxon>Leptolyngbyaceae</taxon>
        <taxon>Leptolyngbya group</taxon>
        <taxon>Leptolyngbya</taxon>
    </lineage>
</organism>
<evidence type="ECO:0000313" key="2">
    <source>
        <dbReference type="Proteomes" id="UP000615026"/>
    </source>
</evidence>
<comment type="caution">
    <text evidence="1">The sequence shown here is derived from an EMBL/GenBank/DDBJ whole genome shotgun (WGS) entry which is preliminary data.</text>
</comment>
<dbReference type="Proteomes" id="UP000615026">
    <property type="component" value="Unassembled WGS sequence"/>
</dbReference>
<name>A0A928ZVM2_LEPEC</name>
<proteinExistence type="predicted"/>
<accession>A0A928ZVM2</accession>
<gene>
    <name evidence="1" type="ORF">IQ260_16795</name>
</gene>
<reference evidence="1" key="1">
    <citation type="submission" date="2020-10" db="EMBL/GenBank/DDBJ databases">
        <authorList>
            <person name="Castelo-Branco R."/>
            <person name="Eusebio N."/>
            <person name="Adriana R."/>
            <person name="Vieira A."/>
            <person name="Brugerolle De Fraissinette N."/>
            <person name="Rezende De Castro R."/>
            <person name="Schneider M.P."/>
            <person name="Vasconcelos V."/>
            <person name="Leao P.N."/>
        </authorList>
    </citation>
    <scope>NUCLEOTIDE SEQUENCE</scope>
    <source>
        <strain evidence="1">LEGE 11479</strain>
    </source>
</reference>